<comment type="caution">
    <text evidence="6">The sequence shown here is derived from an EMBL/GenBank/DDBJ whole genome shotgun (WGS) entry which is preliminary data.</text>
</comment>
<dbReference type="InterPro" id="IPR003018">
    <property type="entry name" value="GAF"/>
</dbReference>
<feature type="domain" description="Histidine kinase/HSP90-like ATPase" evidence="5">
    <location>
        <begin position="472"/>
        <end position="560"/>
    </location>
</feature>
<dbReference type="SMART" id="SM00387">
    <property type="entry name" value="HATPase_c"/>
    <property type="match status" value="1"/>
</dbReference>
<reference evidence="7" key="1">
    <citation type="journal article" date="2019" name="Int. J. Syst. Evol. Microbiol.">
        <title>The Global Catalogue of Microorganisms (GCM) 10K type strain sequencing project: providing services to taxonomists for standard genome sequencing and annotation.</title>
        <authorList>
            <consortium name="The Broad Institute Genomics Platform"/>
            <consortium name="The Broad Institute Genome Sequencing Center for Infectious Disease"/>
            <person name="Wu L."/>
            <person name="Ma J."/>
        </authorList>
    </citation>
    <scope>NUCLEOTIDE SEQUENCE [LARGE SCALE GENOMIC DNA]</scope>
    <source>
        <strain evidence="7">JCM 17695</strain>
    </source>
</reference>
<dbReference type="Pfam" id="PF13185">
    <property type="entry name" value="GAF_2"/>
    <property type="match status" value="1"/>
</dbReference>
<evidence type="ECO:0000313" key="6">
    <source>
        <dbReference type="EMBL" id="MFC7615429.1"/>
    </source>
</evidence>
<dbReference type="SMART" id="SM00065">
    <property type="entry name" value="GAF"/>
    <property type="match status" value="2"/>
</dbReference>
<protein>
    <submittedName>
        <fullName evidence="6">GAF domain-containing protein</fullName>
    </submittedName>
</protein>
<evidence type="ECO:0000256" key="3">
    <source>
        <dbReference type="ARBA" id="ARBA00023012"/>
    </source>
</evidence>
<dbReference type="Gene3D" id="3.30.450.40">
    <property type="match status" value="2"/>
</dbReference>
<dbReference type="InterPro" id="IPR003594">
    <property type="entry name" value="HATPase_dom"/>
</dbReference>
<proteinExistence type="predicted"/>
<feature type="domain" description="GAF" evidence="4">
    <location>
        <begin position="220"/>
        <end position="360"/>
    </location>
</feature>
<keyword evidence="3" id="KW-0902">Two-component regulatory system</keyword>
<dbReference type="SUPFAM" id="SSF55781">
    <property type="entry name" value="GAF domain-like"/>
    <property type="match status" value="2"/>
</dbReference>
<evidence type="ECO:0000256" key="2">
    <source>
        <dbReference type="ARBA" id="ARBA00022777"/>
    </source>
</evidence>
<dbReference type="PANTHER" id="PTHR24421">
    <property type="entry name" value="NITRATE/NITRITE SENSOR PROTEIN NARX-RELATED"/>
    <property type="match status" value="1"/>
</dbReference>
<keyword evidence="2" id="KW-0418">Kinase</keyword>
<feature type="domain" description="GAF" evidence="4">
    <location>
        <begin position="52"/>
        <end position="199"/>
    </location>
</feature>
<evidence type="ECO:0000313" key="7">
    <source>
        <dbReference type="Proteomes" id="UP001596512"/>
    </source>
</evidence>
<evidence type="ECO:0000259" key="5">
    <source>
        <dbReference type="SMART" id="SM00387"/>
    </source>
</evidence>
<dbReference type="InterPro" id="IPR036890">
    <property type="entry name" value="HATPase_C_sf"/>
</dbReference>
<dbReference type="InterPro" id="IPR011712">
    <property type="entry name" value="Sig_transdc_His_kin_sub3_dim/P"/>
</dbReference>
<sequence>MSEQPGASRGIGALRLDELLTEVQERLSELVQTRDRMHGLLDAVMAVGAGLELDSTLQRIVQAAVDLVDARYGALGVLGTQEGLQEFVYVGITEEERARMGHLPEGRGLLGLLIKHPQVIRVPDLGAHPASVGFPANHPPMTSFMGAPVRVRDEVFGNLYLTEKRGGGEFTPDDEVVLQALAAAAGVAIENARLFEQSRWRQRWLEASSEIRAELLAGASGDEALELVGRRALELSDADCVLVVLSEGAGLRVRTATGTRGHALVGAPIDPDVAVVRDVLAAGAPEMVPDLRALLDDGAGWYGPALVVPLRSADKVDGLLVAAREKGAAQFDPNLVPVLVSFADQAVLALQAAEAQRDRRLLDVLADRDRIAHDLHDHVIQRLYASGMTLQGTLNRVDNPDVRARLSRVVEQLDETVREIRTTIFDLHTAGEAGPSSLRRRLMDAVTETTADSGITPTIRMSGPVDTLVPDAIAEHAEAVVREAVSNAVRHASPSAIVVTVDAGTELVIDVVDDGVGLPEHFARSGLSNLDRRAEACGGTLVVGPGPSGGTRLTWQAPLP</sequence>
<dbReference type="EMBL" id="JBHTEY010000004">
    <property type="protein sequence ID" value="MFC7615429.1"/>
    <property type="molecule type" value="Genomic_DNA"/>
</dbReference>
<dbReference type="InterPro" id="IPR050482">
    <property type="entry name" value="Sensor_HK_TwoCompSys"/>
</dbReference>
<gene>
    <name evidence="6" type="ORF">ACFQV2_19935</name>
</gene>
<name>A0ABW2TNZ9_9PSEU</name>
<dbReference type="SUPFAM" id="SSF55874">
    <property type="entry name" value="ATPase domain of HSP90 chaperone/DNA topoisomerase II/histidine kinase"/>
    <property type="match status" value="1"/>
</dbReference>
<accession>A0ABW2TNZ9</accession>
<dbReference type="Pfam" id="PF02518">
    <property type="entry name" value="HATPase_c"/>
    <property type="match status" value="1"/>
</dbReference>
<dbReference type="Proteomes" id="UP001596512">
    <property type="component" value="Unassembled WGS sequence"/>
</dbReference>
<dbReference type="PANTHER" id="PTHR24421:SF56">
    <property type="entry name" value="OXYGEN SENSOR HISTIDINE KINASE RESPONSE REGULATOR DOST"/>
    <property type="match status" value="1"/>
</dbReference>
<dbReference type="Gene3D" id="1.20.5.1930">
    <property type="match status" value="1"/>
</dbReference>
<evidence type="ECO:0000256" key="1">
    <source>
        <dbReference type="ARBA" id="ARBA00022679"/>
    </source>
</evidence>
<dbReference type="Pfam" id="PF13492">
    <property type="entry name" value="GAF_3"/>
    <property type="match status" value="1"/>
</dbReference>
<organism evidence="6 7">
    <name type="scientific">Actinokineospora soli</name>
    <dbReference type="NCBI Taxonomy" id="1048753"/>
    <lineage>
        <taxon>Bacteria</taxon>
        <taxon>Bacillati</taxon>
        <taxon>Actinomycetota</taxon>
        <taxon>Actinomycetes</taxon>
        <taxon>Pseudonocardiales</taxon>
        <taxon>Pseudonocardiaceae</taxon>
        <taxon>Actinokineospora</taxon>
    </lineage>
</organism>
<keyword evidence="7" id="KW-1185">Reference proteome</keyword>
<evidence type="ECO:0000259" key="4">
    <source>
        <dbReference type="SMART" id="SM00065"/>
    </source>
</evidence>
<dbReference type="CDD" id="cd16917">
    <property type="entry name" value="HATPase_UhpB-NarQ-NarX-like"/>
    <property type="match status" value="1"/>
</dbReference>
<dbReference type="InterPro" id="IPR029016">
    <property type="entry name" value="GAF-like_dom_sf"/>
</dbReference>
<keyword evidence="1" id="KW-0808">Transferase</keyword>
<dbReference type="Pfam" id="PF07730">
    <property type="entry name" value="HisKA_3"/>
    <property type="match status" value="1"/>
</dbReference>
<dbReference type="Gene3D" id="3.30.565.10">
    <property type="entry name" value="Histidine kinase-like ATPase, C-terminal domain"/>
    <property type="match status" value="1"/>
</dbReference>